<organism evidence="8 9">
    <name type="scientific">Prauserella oleivorans</name>
    <dbReference type="NCBI Taxonomy" id="1478153"/>
    <lineage>
        <taxon>Bacteria</taxon>
        <taxon>Bacillati</taxon>
        <taxon>Actinomycetota</taxon>
        <taxon>Actinomycetes</taxon>
        <taxon>Pseudonocardiales</taxon>
        <taxon>Pseudonocardiaceae</taxon>
        <taxon>Prauserella</taxon>
    </lineage>
</organism>
<evidence type="ECO:0000256" key="5">
    <source>
        <dbReference type="ARBA" id="ARBA00023284"/>
    </source>
</evidence>
<keyword evidence="2" id="KW-0201">Cytochrome c-type biogenesis</keyword>
<dbReference type="Proteomes" id="UP001597478">
    <property type="component" value="Unassembled WGS sequence"/>
</dbReference>
<dbReference type="Gene3D" id="3.40.30.10">
    <property type="entry name" value="Glutaredoxin"/>
    <property type="match status" value="1"/>
</dbReference>
<dbReference type="Pfam" id="PF00578">
    <property type="entry name" value="AhpC-TSA"/>
    <property type="match status" value="1"/>
</dbReference>
<dbReference type="InterPro" id="IPR013766">
    <property type="entry name" value="Thioredoxin_domain"/>
</dbReference>
<name>A0ABW5W9Y3_9PSEU</name>
<evidence type="ECO:0000256" key="6">
    <source>
        <dbReference type="SAM" id="Phobius"/>
    </source>
</evidence>
<keyword evidence="6" id="KW-0812">Transmembrane</keyword>
<evidence type="ECO:0000256" key="1">
    <source>
        <dbReference type="ARBA" id="ARBA00004196"/>
    </source>
</evidence>
<accession>A0ABW5W9Y3</accession>
<sequence length="220" mass="22995">MTSAGRWTIVVVILAVAGIVALWPRGGTEDTDGGPVDLNTLASLPAAGPPEEDAALAPLRERAAMRPCPSPSPAAPAPRGPLAGISAPCLGTPGMVDLGAALAGKPALLNFWASWCVPCREEMPVLAGYAERPGSIPVLGVNVKEQASAGLEFMAELGVTYPSLYDGEENVLRVLRVPPVLPVNYLVRPDGSVERITDPLVFRSADEVQATIDRMLEKAP</sequence>
<evidence type="ECO:0000313" key="8">
    <source>
        <dbReference type="EMBL" id="MFD2800697.1"/>
    </source>
</evidence>
<gene>
    <name evidence="8" type="ORF">ACFS2C_14985</name>
</gene>
<dbReference type="PROSITE" id="PS51352">
    <property type="entry name" value="THIOREDOXIN_2"/>
    <property type="match status" value="1"/>
</dbReference>
<protein>
    <submittedName>
        <fullName evidence="8">TlpA family protein disulfide reductase</fullName>
    </submittedName>
</protein>
<reference evidence="9" key="1">
    <citation type="journal article" date="2019" name="Int. J. Syst. Evol. Microbiol.">
        <title>The Global Catalogue of Microorganisms (GCM) 10K type strain sequencing project: providing services to taxonomists for standard genome sequencing and annotation.</title>
        <authorList>
            <consortium name="The Broad Institute Genomics Platform"/>
            <consortium name="The Broad Institute Genome Sequencing Center for Infectious Disease"/>
            <person name="Wu L."/>
            <person name="Ma J."/>
        </authorList>
    </citation>
    <scope>NUCLEOTIDE SEQUENCE [LARGE SCALE GENOMIC DNA]</scope>
    <source>
        <strain evidence="9">IBRC-M 10906</strain>
    </source>
</reference>
<keyword evidence="4" id="KW-1015">Disulfide bond</keyword>
<evidence type="ECO:0000313" key="9">
    <source>
        <dbReference type="Proteomes" id="UP001597478"/>
    </source>
</evidence>
<dbReference type="PANTHER" id="PTHR42852:SF6">
    <property type="entry name" value="THIOL:DISULFIDE INTERCHANGE PROTEIN DSBE"/>
    <property type="match status" value="1"/>
</dbReference>
<comment type="subcellular location">
    <subcellularLocation>
        <location evidence="1">Cell envelope</location>
    </subcellularLocation>
</comment>
<evidence type="ECO:0000256" key="4">
    <source>
        <dbReference type="ARBA" id="ARBA00023157"/>
    </source>
</evidence>
<dbReference type="SUPFAM" id="SSF52833">
    <property type="entry name" value="Thioredoxin-like"/>
    <property type="match status" value="1"/>
</dbReference>
<dbReference type="InterPro" id="IPR050553">
    <property type="entry name" value="Thioredoxin_ResA/DsbE_sf"/>
</dbReference>
<dbReference type="CDD" id="cd02966">
    <property type="entry name" value="TlpA_like_family"/>
    <property type="match status" value="1"/>
</dbReference>
<feature type="domain" description="Thioredoxin" evidence="7">
    <location>
        <begin position="64"/>
        <end position="217"/>
    </location>
</feature>
<keyword evidence="6" id="KW-0472">Membrane</keyword>
<keyword evidence="9" id="KW-1185">Reference proteome</keyword>
<feature type="transmembrane region" description="Helical" evidence="6">
    <location>
        <begin position="6"/>
        <end position="23"/>
    </location>
</feature>
<dbReference type="InterPro" id="IPR036249">
    <property type="entry name" value="Thioredoxin-like_sf"/>
</dbReference>
<dbReference type="InterPro" id="IPR017937">
    <property type="entry name" value="Thioredoxin_CS"/>
</dbReference>
<evidence type="ECO:0000259" key="7">
    <source>
        <dbReference type="PROSITE" id="PS51352"/>
    </source>
</evidence>
<comment type="caution">
    <text evidence="8">The sequence shown here is derived from an EMBL/GenBank/DDBJ whole genome shotgun (WGS) entry which is preliminary data.</text>
</comment>
<keyword evidence="5" id="KW-0676">Redox-active center</keyword>
<evidence type="ECO:0000256" key="3">
    <source>
        <dbReference type="ARBA" id="ARBA00022968"/>
    </source>
</evidence>
<dbReference type="EMBL" id="JBHUOF010000020">
    <property type="protein sequence ID" value="MFD2800697.1"/>
    <property type="molecule type" value="Genomic_DNA"/>
</dbReference>
<proteinExistence type="predicted"/>
<evidence type="ECO:0000256" key="2">
    <source>
        <dbReference type="ARBA" id="ARBA00022748"/>
    </source>
</evidence>
<dbReference type="RefSeq" id="WP_377393643.1">
    <property type="nucleotide sequence ID" value="NZ_JBHSAN010000036.1"/>
</dbReference>
<dbReference type="PROSITE" id="PS00194">
    <property type="entry name" value="THIOREDOXIN_1"/>
    <property type="match status" value="1"/>
</dbReference>
<dbReference type="PANTHER" id="PTHR42852">
    <property type="entry name" value="THIOL:DISULFIDE INTERCHANGE PROTEIN DSBE"/>
    <property type="match status" value="1"/>
</dbReference>
<keyword evidence="6" id="KW-1133">Transmembrane helix</keyword>
<keyword evidence="3" id="KW-0735">Signal-anchor</keyword>
<dbReference type="InterPro" id="IPR000866">
    <property type="entry name" value="AhpC/TSA"/>
</dbReference>